<gene>
    <name evidence="1" type="ORF">FB567DRAFT_596541</name>
</gene>
<accession>A0A8K0QX20</accession>
<comment type="caution">
    <text evidence="1">The sequence shown here is derived from an EMBL/GenBank/DDBJ whole genome shotgun (WGS) entry which is preliminary data.</text>
</comment>
<organism evidence="1 2">
    <name type="scientific">Paraphoma chrysanthemicola</name>
    <dbReference type="NCBI Taxonomy" id="798071"/>
    <lineage>
        <taxon>Eukaryota</taxon>
        <taxon>Fungi</taxon>
        <taxon>Dikarya</taxon>
        <taxon>Ascomycota</taxon>
        <taxon>Pezizomycotina</taxon>
        <taxon>Dothideomycetes</taxon>
        <taxon>Pleosporomycetidae</taxon>
        <taxon>Pleosporales</taxon>
        <taxon>Pleosporineae</taxon>
        <taxon>Phaeosphaeriaceae</taxon>
        <taxon>Paraphoma</taxon>
    </lineage>
</organism>
<keyword evidence="2" id="KW-1185">Reference proteome</keyword>
<name>A0A8K0QX20_9PLEO</name>
<proteinExistence type="predicted"/>
<dbReference type="EMBL" id="JAGMVJ010000018">
    <property type="protein sequence ID" value="KAH7077371.1"/>
    <property type="molecule type" value="Genomic_DNA"/>
</dbReference>
<evidence type="ECO:0000313" key="1">
    <source>
        <dbReference type="EMBL" id="KAH7077371.1"/>
    </source>
</evidence>
<sequence length="239" mass="26227">MPLRSPAQRGSRLLDLNCTPRFGLGMYRRSLGPPERVPVRTDPVIGEQLRTRMDEERERMLRNPIGAGAQPLDSLVGPRIEVEWVAANPNKQGPPVYPPAPVVSVTPQQPPLPPEHFSRAYSPVAGDLATYPPALREALVRASATIALEGPLRQTRVFRVVHSHHGNYAGDWTTEVARCASGAEANQKVAGYFVDEFWNDSMLEEPEFHVSAAGTLRCEVSTDGSMGGLEIIWVKEDGV</sequence>
<dbReference type="Proteomes" id="UP000813461">
    <property type="component" value="Unassembled WGS sequence"/>
</dbReference>
<dbReference type="AlphaFoldDB" id="A0A8K0QX20"/>
<dbReference type="OrthoDB" id="3789027at2759"/>
<protein>
    <submittedName>
        <fullName evidence="1">Uncharacterized protein</fullName>
    </submittedName>
</protein>
<reference evidence="1" key="1">
    <citation type="journal article" date="2021" name="Nat. Commun.">
        <title>Genetic determinants of endophytism in the Arabidopsis root mycobiome.</title>
        <authorList>
            <person name="Mesny F."/>
            <person name="Miyauchi S."/>
            <person name="Thiergart T."/>
            <person name="Pickel B."/>
            <person name="Atanasova L."/>
            <person name="Karlsson M."/>
            <person name="Huettel B."/>
            <person name="Barry K.W."/>
            <person name="Haridas S."/>
            <person name="Chen C."/>
            <person name="Bauer D."/>
            <person name="Andreopoulos W."/>
            <person name="Pangilinan J."/>
            <person name="LaButti K."/>
            <person name="Riley R."/>
            <person name="Lipzen A."/>
            <person name="Clum A."/>
            <person name="Drula E."/>
            <person name="Henrissat B."/>
            <person name="Kohler A."/>
            <person name="Grigoriev I.V."/>
            <person name="Martin F.M."/>
            <person name="Hacquard S."/>
        </authorList>
    </citation>
    <scope>NUCLEOTIDE SEQUENCE</scope>
    <source>
        <strain evidence="1">MPI-SDFR-AT-0120</strain>
    </source>
</reference>
<evidence type="ECO:0000313" key="2">
    <source>
        <dbReference type="Proteomes" id="UP000813461"/>
    </source>
</evidence>